<dbReference type="PANTHER" id="PTHR43222">
    <property type="entry name" value="NUDIX HYDROLASE 23"/>
    <property type="match status" value="1"/>
</dbReference>
<evidence type="ECO:0000259" key="1">
    <source>
        <dbReference type="PROSITE" id="PS51462"/>
    </source>
</evidence>
<dbReference type="Gene3D" id="3.90.79.10">
    <property type="entry name" value="Nucleoside Triphosphate Pyrophosphohydrolase"/>
    <property type="match status" value="1"/>
</dbReference>
<proteinExistence type="predicted"/>
<dbReference type="InterPro" id="IPR015797">
    <property type="entry name" value="NUDIX_hydrolase-like_dom_sf"/>
</dbReference>
<name>A0ABP0ZK21_9ASCO</name>
<evidence type="ECO:0000313" key="2">
    <source>
        <dbReference type="EMBL" id="CAK9438502.1"/>
    </source>
</evidence>
<dbReference type="CDD" id="cd18886">
    <property type="entry name" value="NUDIX_MutT_Nudt1"/>
    <property type="match status" value="1"/>
</dbReference>
<dbReference type="Pfam" id="PF00293">
    <property type="entry name" value="NUDIX"/>
    <property type="match status" value="1"/>
</dbReference>
<accession>A0ABP0ZK21</accession>
<dbReference type="EMBL" id="OZ022407">
    <property type="protein sequence ID" value="CAK9438502.1"/>
    <property type="molecule type" value="Genomic_DNA"/>
</dbReference>
<dbReference type="PANTHER" id="PTHR43222:SF2">
    <property type="entry name" value="NUDIX HYDROLASE 23, CHLOROPLASTIC"/>
    <property type="match status" value="1"/>
</dbReference>
<protein>
    <recommendedName>
        <fullName evidence="1">Nudix hydrolase domain-containing protein</fullName>
    </recommendedName>
</protein>
<dbReference type="SUPFAM" id="SSF55811">
    <property type="entry name" value="Nudix"/>
    <property type="match status" value="1"/>
</dbReference>
<evidence type="ECO:0000313" key="3">
    <source>
        <dbReference type="Proteomes" id="UP001497383"/>
    </source>
</evidence>
<dbReference type="Proteomes" id="UP001497383">
    <property type="component" value="Chromosome 3"/>
</dbReference>
<organism evidence="2 3">
    <name type="scientific">Lodderomyces beijingensis</name>
    <dbReference type="NCBI Taxonomy" id="1775926"/>
    <lineage>
        <taxon>Eukaryota</taxon>
        <taxon>Fungi</taxon>
        <taxon>Dikarya</taxon>
        <taxon>Ascomycota</taxon>
        <taxon>Saccharomycotina</taxon>
        <taxon>Pichiomycetes</taxon>
        <taxon>Debaryomycetaceae</taxon>
        <taxon>Candida/Lodderomyces clade</taxon>
        <taxon>Lodderomyces</taxon>
    </lineage>
</organism>
<dbReference type="RefSeq" id="XP_066829664.1">
    <property type="nucleotide sequence ID" value="XM_066972757.1"/>
</dbReference>
<dbReference type="PROSITE" id="PS51462">
    <property type="entry name" value="NUDIX"/>
    <property type="match status" value="1"/>
</dbReference>
<keyword evidence="3" id="KW-1185">Reference proteome</keyword>
<dbReference type="InterPro" id="IPR000086">
    <property type="entry name" value="NUDIX_hydrolase_dom"/>
</dbReference>
<gene>
    <name evidence="2" type="ORF">LODBEIA_P27260</name>
</gene>
<reference evidence="2 3" key="1">
    <citation type="submission" date="2024-03" db="EMBL/GenBank/DDBJ databases">
        <authorList>
            <person name="Brejova B."/>
        </authorList>
    </citation>
    <scope>NUCLEOTIDE SEQUENCE [LARGE SCALE GENOMIC DNA]</scope>
    <source>
        <strain evidence="2 3">CBS 14171</strain>
    </source>
</reference>
<feature type="domain" description="Nudix hydrolase" evidence="1">
    <location>
        <begin position="3"/>
        <end position="159"/>
    </location>
</feature>
<dbReference type="GeneID" id="92207922"/>
<sequence length="198" mass="22650">MTIKVSYTLGFIRCPETNKVLLLNRNKPPWMGKWNGIGGKLEPNETPVESMYREAEEETGLDLSNFRSRGVLTWEIAVTNKKDAIYVKHGLNESSMPVTGGLYLFTADITKEQFENYRTPLVYNDEGILDWKDLEWITYEFNMGVVDNVKFIFQHLFDSCEADLFTAKYENLELVDVQYLPGKNPLCGAPLSNTETIS</sequence>